<evidence type="ECO:0000313" key="3">
    <source>
        <dbReference type="EMBL" id="SDL59802.1"/>
    </source>
</evidence>
<evidence type="ECO:0000259" key="1">
    <source>
        <dbReference type="Pfam" id="PF00534"/>
    </source>
</evidence>
<dbReference type="Proteomes" id="UP000198510">
    <property type="component" value="Unassembled WGS sequence"/>
</dbReference>
<reference evidence="3 4" key="1">
    <citation type="submission" date="2016-10" db="EMBL/GenBank/DDBJ databases">
        <authorList>
            <person name="de Groot N.N."/>
        </authorList>
    </citation>
    <scope>NUCLEOTIDE SEQUENCE [LARGE SCALE GENOMIC DNA]</scope>
    <source>
        <strain evidence="3 4">DSM 25186</strain>
    </source>
</reference>
<dbReference type="Gene3D" id="3.40.50.2000">
    <property type="entry name" value="Glycogen Phosphorylase B"/>
    <property type="match status" value="2"/>
</dbReference>
<dbReference type="InterPro" id="IPR001296">
    <property type="entry name" value="Glyco_trans_1"/>
</dbReference>
<dbReference type="PANTHER" id="PTHR12526">
    <property type="entry name" value="GLYCOSYLTRANSFERASE"/>
    <property type="match status" value="1"/>
</dbReference>
<gene>
    <name evidence="3" type="ORF">SAMN05421823_10710</name>
</gene>
<keyword evidence="3" id="KW-0808">Transferase</keyword>
<dbReference type="PANTHER" id="PTHR12526:SF630">
    <property type="entry name" value="GLYCOSYLTRANSFERASE"/>
    <property type="match status" value="1"/>
</dbReference>
<feature type="domain" description="Glycosyltransferase subfamily 4-like N-terminal" evidence="2">
    <location>
        <begin position="14"/>
        <end position="180"/>
    </location>
</feature>
<dbReference type="SUPFAM" id="SSF53756">
    <property type="entry name" value="UDP-Glycosyltransferase/glycogen phosphorylase"/>
    <property type="match status" value="1"/>
</dbReference>
<evidence type="ECO:0000313" key="4">
    <source>
        <dbReference type="Proteomes" id="UP000198510"/>
    </source>
</evidence>
<name>A0A1G9LCV5_9BACT</name>
<evidence type="ECO:0000259" key="2">
    <source>
        <dbReference type="Pfam" id="PF13439"/>
    </source>
</evidence>
<dbReference type="Pfam" id="PF13439">
    <property type="entry name" value="Glyco_transf_4"/>
    <property type="match status" value="1"/>
</dbReference>
<organism evidence="3 4">
    <name type="scientific">Catalinimonas alkaloidigena</name>
    <dbReference type="NCBI Taxonomy" id="1075417"/>
    <lineage>
        <taxon>Bacteria</taxon>
        <taxon>Pseudomonadati</taxon>
        <taxon>Bacteroidota</taxon>
        <taxon>Cytophagia</taxon>
        <taxon>Cytophagales</taxon>
        <taxon>Catalimonadaceae</taxon>
        <taxon>Catalinimonas</taxon>
    </lineage>
</organism>
<dbReference type="GO" id="GO:0016757">
    <property type="term" value="F:glycosyltransferase activity"/>
    <property type="evidence" value="ECO:0007669"/>
    <property type="project" value="InterPro"/>
</dbReference>
<dbReference type="RefSeq" id="WP_089684207.1">
    <property type="nucleotide sequence ID" value="NZ_FNFO01000007.1"/>
</dbReference>
<dbReference type="Pfam" id="PF00534">
    <property type="entry name" value="Glycos_transf_1"/>
    <property type="match status" value="1"/>
</dbReference>
<dbReference type="CDD" id="cd03801">
    <property type="entry name" value="GT4_PimA-like"/>
    <property type="match status" value="1"/>
</dbReference>
<proteinExistence type="predicted"/>
<keyword evidence="4" id="KW-1185">Reference proteome</keyword>
<sequence>MNLLVISPTADLGGGAEKAIVESIVGLAQSGHEVSLILPAPGPLVELLRDHVKEFFFLHFDWWITPKGALTSWQKAKFAYGFYTAAKKIEAVIAKVQPDWALTSTIATPVLAMAAKAQSVPHLWYIHEFGEADHQLPFIYGKSLSYRFINTSSQRIIVNSQAMHAFVSQYIPPQKLRLVYYSVAIPEKPNQPEQNPFKTPLQLLMMGRVSAGKRQEDAVAAVHLLKNKSIPVKLTIVGGRKDGYAAYITKKVEELSLTDAVEMVSFTAHPFRYYQEADVVLMCSVSEAFGRVTVEAMKMGKPVVASDTGANPELIGSNERGLLYRAGDVQHLADQIEALYRDPKWATHLAKEAWSWSWHNCNEEKHLQDLLQVLV</sequence>
<protein>
    <submittedName>
        <fullName evidence="3">Glycosyltransferase involved in cell wall bisynthesis</fullName>
    </submittedName>
</protein>
<dbReference type="InterPro" id="IPR028098">
    <property type="entry name" value="Glyco_trans_4-like_N"/>
</dbReference>
<dbReference type="EMBL" id="FNFO01000007">
    <property type="protein sequence ID" value="SDL59802.1"/>
    <property type="molecule type" value="Genomic_DNA"/>
</dbReference>
<feature type="domain" description="Glycosyl transferase family 1" evidence="1">
    <location>
        <begin position="190"/>
        <end position="353"/>
    </location>
</feature>
<dbReference type="OrthoDB" id="9811239at2"/>
<accession>A0A1G9LCV5</accession>
<dbReference type="AlphaFoldDB" id="A0A1G9LCV5"/>
<dbReference type="STRING" id="1075417.SAMN05421823_10710"/>